<dbReference type="EMBL" id="LAZR01013835">
    <property type="protein sequence ID" value="KKM20125.1"/>
    <property type="molecule type" value="Genomic_DNA"/>
</dbReference>
<evidence type="ECO:0000313" key="1">
    <source>
        <dbReference type="EMBL" id="KKM20125.1"/>
    </source>
</evidence>
<reference evidence="1" key="1">
    <citation type="journal article" date="2015" name="Nature">
        <title>Complex archaea that bridge the gap between prokaryotes and eukaryotes.</title>
        <authorList>
            <person name="Spang A."/>
            <person name="Saw J.H."/>
            <person name="Jorgensen S.L."/>
            <person name="Zaremba-Niedzwiedzka K."/>
            <person name="Martijn J."/>
            <person name="Lind A.E."/>
            <person name="van Eijk R."/>
            <person name="Schleper C."/>
            <person name="Guy L."/>
            <person name="Ettema T.J."/>
        </authorList>
    </citation>
    <scope>NUCLEOTIDE SEQUENCE</scope>
</reference>
<accession>A0A0F9KXL1</accession>
<proteinExistence type="predicted"/>
<gene>
    <name evidence="1" type="ORF">LCGC14_1648760</name>
</gene>
<dbReference type="AlphaFoldDB" id="A0A0F9KXL1"/>
<sequence>MFGRTIGLVRQIVDLGKGPRKLVQIVVTEPGRVQSLRDKIRLVAAQEGVATLPGTPAKMTVGNITVEFATSDQASRTALLGKHIDHLLWFRGAYQRYLDAIREQPETSLR</sequence>
<comment type="caution">
    <text evidence="1">The sequence shown here is derived from an EMBL/GenBank/DDBJ whole genome shotgun (WGS) entry which is preliminary data.</text>
</comment>
<protein>
    <submittedName>
        <fullName evidence="1">Uncharacterized protein</fullName>
    </submittedName>
</protein>
<organism evidence="1">
    <name type="scientific">marine sediment metagenome</name>
    <dbReference type="NCBI Taxonomy" id="412755"/>
    <lineage>
        <taxon>unclassified sequences</taxon>
        <taxon>metagenomes</taxon>
        <taxon>ecological metagenomes</taxon>
    </lineage>
</organism>
<name>A0A0F9KXL1_9ZZZZ</name>